<evidence type="ECO:0000256" key="15">
    <source>
        <dbReference type="ARBA" id="ARBA00040883"/>
    </source>
</evidence>
<feature type="binding site" evidence="16">
    <location>
        <position position="191"/>
    </location>
    <ligand>
        <name>substrate</name>
    </ligand>
</feature>
<dbReference type="PANTHER" id="PTHR34265">
    <property type="entry name" value="TYPE III PANTOTHENATE KINASE"/>
    <property type="match status" value="1"/>
</dbReference>
<dbReference type="EC" id="2.7.1.33" evidence="6 16"/>
<feature type="binding site" evidence="16">
    <location>
        <position position="131"/>
    </location>
    <ligand>
        <name>K(+)</name>
        <dbReference type="ChEBI" id="CHEBI:29103"/>
    </ligand>
</feature>
<comment type="similarity">
    <text evidence="14 16">Belongs to the type III pantothenate kinase family.</text>
</comment>
<feature type="binding site" evidence="16">
    <location>
        <position position="134"/>
    </location>
    <ligand>
        <name>ATP</name>
        <dbReference type="ChEBI" id="CHEBI:30616"/>
    </ligand>
</feature>
<feature type="binding site" evidence="16">
    <location>
        <begin position="21"/>
        <end position="28"/>
    </location>
    <ligand>
        <name>ATP</name>
        <dbReference type="ChEBI" id="CHEBI:30616"/>
    </ligand>
</feature>
<keyword evidence="10 16" id="KW-0418">Kinase</keyword>
<evidence type="ECO:0000256" key="8">
    <source>
        <dbReference type="ARBA" id="ARBA00022679"/>
    </source>
</evidence>
<dbReference type="GO" id="GO:0004594">
    <property type="term" value="F:pantothenate kinase activity"/>
    <property type="evidence" value="ECO:0007669"/>
    <property type="project" value="UniProtKB-UniRule"/>
</dbReference>
<comment type="function">
    <text evidence="16">Catalyzes the phosphorylation of pantothenate (Pan), the first step in CoA biosynthesis.</text>
</comment>
<keyword evidence="18" id="KW-1185">Reference proteome</keyword>
<dbReference type="PANTHER" id="PTHR34265:SF1">
    <property type="entry name" value="TYPE III PANTOTHENATE KINASE"/>
    <property type="match status" value="1"/>
</dbReference>
<keyword evidence="11 16" id="KW-0067">ATP-binding</keyword>
<dbReference type="SUPFAM" id="SSF53067">
    <property type="entry name" value="Actin-like ATPase domain"/>
    <property type="match status" value="2"/>
</dbReference>
<reference evidence="17 18" key="1">
    <citation type="submission" date="2019-02" db="EMBL/GenBank/DDBJ databases">
        <title>Isolation and identification of novel species under the genus Muribaculum.</title>
        <authorList>
            <person name="Miyake S."/>
            <person name="Ding Y."/>
            <person name="Low A."/>
            <person name="Soh M."/>
            <person name="Seedorf H."/>
        </authorList>
    </citation>
    <scope>NUCLEOTIDE SEQUENCE [LARGE SCALE GENOMIC DNA]</scope>
    <source>
        <strain evidence="17 18">TLL-A3</strain>
    </source>
</reference>
<dbReference type="InterPro" id="IPR043129">
    <property type="entry name" value="ATPase_NBD"/>
</dbReference>
<comment type="catalytic activity">
    <reaction evidence="1 16">
        <text>(R)-pantothenate + ATP = (R)-4'-phosphopantothenate + ADP + H(+)</text>
        <dbReference type="Rhea" id="RHEA:16373"/>
        <dbReference type="ChEBI" id="CHEBI:10986"/>
        <dbReference type="ChEBI" id="CHEBI:15378"/>
        <dbReference type="ChEBI" id="CHEBI:29032"/>
        <dbReference type="ChEBI" id="CHEBI:30616"/>
        <dbReference type="ChEBI" id="CHEBI:456216"/>
        <dbReference type="EC" id="2.7.1.33"/>
    </reaction>
</comment>
<dbReference type="GeneID" id="82149279"/>
<keyword evidence="13 16" id="KW-0173">Coenzyme A biosynthesis</keyword>
<dbReference type="CDD" id="cd24015">
    <property type="entry name" value="ASKHA_NBD_PanK-III"/>
    <property type="match status" value="1"/>
</dbReference>
<dbReference type="EMBL" id="SJSA01000001">
    <property type="protein sequence ID" value="TGG40212.1"/>
    <property type="molecule type" value="Genomic_DNA"/>
</dbReference>
<sequence length="259" mass="28473">MAHNKKASLNTCIVAHYLTIDQGNSEAKIALWDDSELEDFRMEPALNPQRVSDFVGKRTLAGGIYCSVAREDVDVIRRLCHICPRAMRLTPDTPVPIRVDYRTPTTLGADRVAAAVGAWADYAGRPILVVDAGTAVTYDYVDAEGVYHGGNIAPGISMELRALHEFTARLPLVPFPEEMPSLCRELFGRDTREAIALGAVNSVVASIYYYRSRLPKDTVVVLGGGCGHHLASVCDFETRVDEHLVSKGLNRILLYNETN</sequence>
<evidence type="ECO:0000256" key="4">
    <source>
        <dbReference type="ARBA" id="ARBA00005225"/>
    </source>
</evidence>
<dbReference type="HAMAP" id="MF_01274">
    <property type="entry name" value="Pantothen_kinase_3"/>
    <property type="match status" value="1"/>
</dbReference>
<evidence type="ECO:0000256" key="7">
    <source>
        <dbReference type="ARBA" id="ARBA00022490"/>
    </source>
</evidence>
<proteinExistence type="inferred from homology"/>
<comment type="subcellular location">
    <subcellularLocation>
        <location evidence="3 16">Cytoplasm</location>
    </subcellularLocation>
</comment>
<comment type="caution">
    <text evidence="17">The sequence shown here is derived from an EMBL/GenBank/DDBJ whole genome shotgun (WGS) entry which is preliminary data.</text>
</comment>
<evidence type="ECO:0000256" key="5">
    <source>
        <dbReference type="ARBA" id="ARBA00011738"/>
    </source>
</evidence>
<keyword evidence="12 16" id="KW-0630">Potassium</keyword>
<evidence type="ECO:0000256" key="16">
    <source>
        <dbReference type="HAMAP-Rule" id="MF_01274"/>
    </source>
</evidence>
<dbReference type="Gene3D" id="3.30.420.40">
    <property type="match status" value="2"/>
</dbReference>
<comment type="cofactor">
    <cofactor evidence="16">
        <name>NH4(+)</name>
        <dbReference type="ChEBI" id="CHEBI:28938"/>
    </cofactor>
    <cofactor evidence="16">
        <name>K(+)</name>
        <dbReference type="ChEBI" id="CHEBI:29103"/>
    </cofactor>
    <text evidence="16">A monovalent cation. Ammonium or potassium.</text>
</comment>
<keyword evidence="16" id="KW-0479">Metal-binding</keyword>
<keyword evidence="8 16" id="KW-0808">Transferase</keyword>
<dbReference type="AlphaFoldDB" id="A0A4Z0VAE5"/>
<evidence type="ECO:0000313" key="18">
    <source>
        <dbReference type="Proteomes" id="UP000297635"/>
    </source>
</evidence>
<dbReference type="GO" id="GO:0005524">
    <property type="term" value="F:ATP binding"/>
    <property type="evidence" value="ECO:0007669"/>
    <property type="project" value="UniProtKB-UniRule"/>
</dbReference>
<evidence type="ECO:0000256" key="6">
    <source>
        <dbReference type="ARBA" id="ARBA00012102"/>
    </source>
</evidence>
<dbReference type="NCBIfam" id="TIGR00671">
    <property type="entry name" value="baf"/>
    <property type="match status" value="1"/>
</dbReference>
<dbReference type="GO" id="GO:0015937">
    <property type="term" value="P:coenzyme A biosynthetic process"/>
    <property type="evidence" value="ECO:0007669"/>
    <property type="project" value="UniProtKB-UniRule"/>
</dbReference>
<accession>A0A4Z0VAE5</accession>
<dbReference type="Proteomes" id="UP000297635">
    <property type="component" value="Unassembled WGS sequence"/>
</dbReference>
<feature type="active site" description="Proton acceptor" evidence="16">
    <location>
        <position position="110"/>
    </location>
</feature>
<evidence type="ECO:0000256" key="3">
    <source>
        <dbReference type="ARBA" id="ARBA00004496"/>
    </source>
</evidence>
<evidence type="ECO:0000256" key="9">
    <source>
        <dbReference type="ARBA" id="ARBA00022741"/>
    </source>
</evidence>
<dbReference type="GO" id="GO:0046872">
    <property type="term" value="F:metal ion binding"/>
    <property type="evidence" value="ECO:0007669"/>
    <property type="project" value="UniProtKB-KW"/>
</dbReference>
<evidence type="ECO:0000256" key="14">
    <source>
        <dbReference type="ARBA" id="ARBA00038036"/>
    </source>
</evidence>
<dbReference type="UniPathway" id="UPA00241">
    <property type="reaction ID" value="UER00352"/>
</dbReference>
<evidence type="ECO:0000256" key="10">
    <source>
        <dbReference type="ARBA" id="ARBA00022777"/>
    </source>
</evidence>
<dbReference type="InterPro" id="IPR004619">
    <property type="entry name" value="Type_III_PanK"/>
</dbReference>
<name>A0A4Z0VAE5_9BACT</name>
<dbReference type="Pfam" id="PF03309">
    <property type="entry name" value="Pan_kinase"/>
    <property type="match status" value="1"/>
</dbReference>
<dbReference type="RefSeq" id="WP_135471225.1">
    <property type="nucleotide sequence ID" value="NZ_CASCNC010000028.1"/>
</dbReference>
<evidence type="ECO:0000313" key="17">
    <source>
        <dbReference type="EMBL" id="TGG40212.1"/>
    </source>
</evidence>
<organism evidence="17 18">
    <name type="scientific">Duncaniella freteri</name>
    <dbReference type="NCBI Taxonomy" id="2530391"/>
    <lineage>
        <taxon>Bacteria</taxon>
        <taxon>Pseudomonadati</taxon>
        <taxon>Bacteroidota</taxon>
        <taxon>Bacteroidia</taxon>
        <taxon>Bacteroidales</taxon>
        <taxon>Muribaculaceae</taxon>
        <taxon>Duncaniella</taxon>
    </lineage>
</organism>
<gene>
    <name evidence="16" type="primary">coaX</name>
    <name evidence="17" type="ORF">EZ315_05685</name>
</gene>
<protein>
    <recommendedName>
        <fullName evidence="15 16">Type III pantothenate kinase</fullName>
        <ecNumber evidence="6 16">2.7.1.33</ecNumber>
    </recommendedName>
    <alternativeName>
        <fullName evidence="16">PanK-III</fullName>
    </alternativeName>
    <alternativeName>
        <fullName evidence="16">Pantothenic acid kinase</fullName>
    </alternativeName>
</protein>
<comment type="subunit">
    <text evidence="5 16">Homodimer.</text>
</comment>
<feature type="binding site" evidence="16">
    <location>
        <position position="101"/>
    </location>
    <ligand>
        <name>substrate</name>
    </ligand>
</feature>
<keyword evidence="9 16" id="KW-0547">Nucleotide-binding</keyword>
<dbReference type="GO" id="GO:0005737">
    <property type="term" value="C:cytoplasm"/>
    <property type="evidence" value="ECO:0007669"/>
    <property type="project" value="UniProtKB-SubCell"/>
</dbReference>
<comment type="pathway">
    <text evidence="4 16">Cofactor biosynthesis; coenzyme A biosynthesis; CoA from (R)-pantothenate: step 1/5.</text>
</comment>
<evidence type="ECO:0000256" key="11">
    <source>
        <dbReference type="ARBA" id="ARBA00022840"/>
    </source>
</evidence>
<evidence type="ECO:0000256" key="13">
    <source>
        <dbReference type="ARBA" id="ARBA00022993"/>
    </source>
</evidence>
<feature type="binding site" evidence="16">
    <location>
        <begin position="108"/>
        <end position="111"/>
    </location>
    <ligand>
        <name>substrate</name>
    </ligand>
</feature>
<evidence type="ECO:0000256" key="12">
    <source>
        <dbReference type="ARBA" id="ARBA00022958"/>
    </source>
</evidence>
<evidence type="ECO:0000256" key="2">
    <source>
        <dbReference type="ARBA" id="ARBA00001958"/>
    </source>
</evidence>
<keyword evidence="7 16" id="KW-0963">Cytoplasm</keyword>
<evidence type="ECO:0000256" key="1">
    <source>
        <dbReference type="ARBA" id="ARBA00001206"/>
    </source>
</evidence>
<comment type="cofactor">
    <cofactor evidence="2">
        <name>K(+)</name>
        <dbReference type="ChEBI" id="CHEBI:29103"/>
    </cofactor>
</comment>